<protein>
    <submittedName>
        <fullName evidence="1">Uncharacterized protein</fullName>
    </submittedName>
</protein>
<organism evidence="1 2">
    <name type="scientific">Leptospira stimsonii</name>
    <dbReference type="NCBI Taxonomy" id="2202203"/>
    <lineage>
        <taxon>Bacteria</taxon>
        <taxon>Pseudomonadati</taxon>
        <taxon>Spirochaetota</taxon>
        <taxon>Spirochaetia</taxon>
        <taxon>Leptospirales</taxon>
        <taxon>Leptospiraceae</taxon>
        <taxon>Leptospira</taxon>
    </lineage>
</organism>
<dbReference type="RefSeq" id="WP_135684555.1">
    <property type="nucleotide sequence ID" value="NZ_RQEQ01000080.1"/>
</dbReference>
<dbReference type="EMBL" id="RQGT01000059">
    <property type="protein sequence ID" value="TGM17253.1"/>
    <property type="molecule type" value="Genomic_DNA"/>
</dbReference>
<evidence type="ECO:0000313" key="2">
    <source>
        <dbReference type="Proteomes" id="UP000297422"/>
    </source>
</evidence>
<name>A0ABY2N5E0_9LEPT</name>
<accession>A0ABY2N5E0</accession>
<reference evidence="2" key="1">
    <citation type="journal article" date="2019" name="PLoS Negl. Trop. Dis.">
        <title>Revisiting the worldwide diversity of Leptospira species in the environment.</title>
        <authorList>
            <person name="Vincent A.T."/>
            <person name="Schiettekatte O."/>
            <person name="Bourhy P."/>
            <person name="Veyrier F.J."/>
            <person name="Picardeau M."/>
        </authorList>
    </citation>
    <scope>NUCLEOTIDE SEQUENCE [LARGE SCALE GENOMIC DNA]</scope>
    <source>
        <strain evidence="2">201702407</strain>
    </source>
</reference>
<dbReference type="Proteomes" id="UP000297422">
    <property type="component" value="Unassembled WGS sequence"/>
</dbReference>
<proteinExistence type="predicted"/>
<keyword evidence="2" id="KW-1185">Reference proteome</keyword>
<gene>
    <name evidence="1" type="ORF">EHQ90_07670</name>
</gene>
<sequence>MTEINLEISKGEDFSVFLPALNLLGATVKSEFGVVDSGEPIRVGVFTVLVQPSGIRLTKPRSEIESIRNGAYSFDVLVERADAHYPDGKSSSVEYKGILQIK</sequence>
<comment type="caution">
    <text evidence="1">The sequence shown here is derived from an EMBL/GenBank/DDBJ whole genome shotgun (WGS) entry which is preliminary data.</text>
</comment>
<evidence type="ECO:0000313" key="1">
    <source>
        <dbReference type="EMBL" id="TGM17253.1"/>
    </source>
</evidence>